<dbReference type="InterPro" id="IPR010982">
    <property type="entry name" value="Lambda_DNA-bd_dom_sf"/>
</dbReference>
<evidence type="ECO:0000313" key="9">
    <source>
        <dbReference type="Proteomes" id="UP001609219"/>
    </source>
</evidence>
<feature type="region of interest" description="Disordered" evidence="2">
    <location>
        <begin position="1"/>
        <end position="25"/>
    </location>
</feature>
<dbReference type="PANTHER" id="PTHR46797:SF1">
    <property type="entry name" value="METHYLPHOSPHONATE SYNTHASE"/>
    <property type="match status" value="1"/>
</dbReference>
<reference evidence="7 8" key="1">
    <citation type="submission" date="2024-10" db="EMBL/GenBank/DDBJ databases">
        <authorList>
            <person name="Riesco R."/>
        </authorList>
    </citation>
    <scope>NUCLEOTIDE SEQUENCE [LARGE SCALE GENOMIC DNA]</scope>
    <source>
        <strain evidence="6 8">NCIMB 15448</strain>
        <strain evidence="4 7">NCIMB 15449</strain>
        <strain evidence="5 9">NCIMB 15450</strain>
    </source>
</reference>
<gene>
    <name evidence="6" type="ORF">ACHIPV_19650</name>
    <name evidence="4" type="ORF">ACHIPZ_07195</name>
    <name evidence="5" type="ORF">ACHIRB_09650</name>
</gene>
<dbReference type="PANTHER" id="PTHR46797">
    <property type="entry name" value="HTH-TYPE TRANSCRIPTIONAL REGULATOR"/>
    <property type="match status" value="1"/>
</dbReference>
<dbReference type="SUPFAM" id="SSF47413">
    <property type="entry name" value="lambda repressor-like DNA-binding domains"/>
    <property type="match status" value="1"/>
</dbReference>
<organism evidence="4 7">
    <name type="scientific">Antrihabitans spumae</name>
    <dbReference type="NCBI Taxonomy" id="3373370"/>
    <lineage>
        <taxon>Bacteria</taxon>
        <taxon>Bacillati</taxon>
        <taxon>Actinomycetota</taxon>
        <taxon>Actinomycetes</taxon>
        <taxon>Mycobacteriales</taxon>
        <taxon>Nocardiaceae</taxon>
        <taxon>Antrihabitans</taxon>
    </lineage>
</organism>
<feature type="domain" description="HTH cro/C1-type" evidence="3">
    <location>
        <begin position="37"/>
        <end position="91"/>
    </location>
</feature>
<evidence type="ECO:0000313" key="4">
    <source>
        <dbReference type="EMBL" id="MFH5207997.1"/>
    </source>
</evidence>
<dbReference type="PROSITE" id="PS50943">
    <property type="entry name" value="HTH_CROC1"/>
    <property type="match status" value="1"/>
</dbReference>
<evidence type="ECO:0000313" key="6">
    <source>
        <dbReference type="EMBL" id="MFH5244072.1"/>
    </source>
</evidence>
<dbReference type="Proteomes" id="UP001609175">
    <property type="component" value="Unassembled WGS sequence"/>
</dbReference>
<comment type="caution">
    <text evidence="4">The sequence shown here is derived from an EMBL/GenBank/DDBJ whole genome shotgun (WGS) entry which is preliminary data.</text>
</comment>
<dbReference type="SMART" id="SM00530">
    <property type="entry name" value="HTH_XRE"/>
    <property type="match status" value="1"/>
</dbReference>
<dbReference type="Proteomes" id="UP001609219">
    <property type="component" value="Unassembled WGS sequence"/>
</dbReference>
<dbReference type="Pfam" id="PF01381">
    <property type="entry name" value="HTH_3"/>
    <property type="match status" value="1"/>
</dbReference>
<proteinExistence type="predicted"/>
<evidence type="ECO:0000313" key="5">
    <source>
        <dbReference type="EMBL" id="MFH5228834.1"/>
    </source>
</evidence>
<keyword evidence="9" id="KW-1185">Reference proteome</keyword>
<dbReference type="RefSeq" id="WP_395113435.1">
    <property type="nucleotide sequence ID" value="NZ_JBIMSN010000038.1"/>
</dbReference>
<protein>
    <submittedName>
        <fullName evidence="4">Helix-turn-helix domain-containing protein</fullName>
    </submittedName>
</protein>
<dbReference type="CDD" id="cd00093">
    <property type="entry name" value="HTH_XRE"/>
    <property type="match status" value="1"/>
</dbReference>
<dbReference type="InterPro" id="IPR050807">
    <property type="entry name" value="TransReg_Diox_bact_type"/>
</dbReference>
<dbReference type="EMBL" id="JBIMSO010000033">
    <property type="protein sequence ID" value="MFH5207997.1"/>
    <property type="molecule type" value="Genomic_DNA"/>
</dbReference>
<dbReference type="InterPro" id="IPR001387">
    <property type="entry name" value="Cro/C1-type_HTH"/>
</dbReference>
<evidence type="ECO:0000259" key="3">
    <source>
        <dbReference type="PROSITE" id="PS50943"/>
    </source>
</evidence>
<dbReference type="EMBL" id="JBIMSP010000035">
    <property type="protein sequence ID" value="MFH5244072.1"/>
    <property type="molecule type" value="Genomic_DNA"/>
</dbReference>
<dbReference type="EMBL" id="JBIMSN010000038">
    <property type="protein sequence ID" value="MFH5228834.1"/>
    <property type="molecule type" value="Genomic_DNA"/>
</dbReference>
<dbReference type="Gene3D" id="1.10.260.40">
    <property type="entry name" value="lambda repressor-like DNA-binding domains"/>
    <property type="match status" value="1"/>
</dbReference>
<evidence type="ECO:0000256" key="2">
    <source>
        <dbReference type="SAM" id="MobiDB-lite"/>
    </source>
</evidence>
<keyword evidence="1" id="KW-0238">DNA-binding</keyword>
<sequence>MTSQRRLTLVTTAPDQSDAPATPEPAPLVRELYGRVIREERGDQDRSLDDVATQVGMSKQYLSEIERGKKEPSSEILRSICGALGISIEDLLTRSSRRGAYANRTTRWGTPTLQAA</sequence>
<feature type="compositionally biased region" description="Polar residues" evidence="2">
    <location>
        <begin position="1"/>
        <end position="15"/>
    </location>
</feature>
<name>A0ABW7JJZ0_9NOCA</name>
<evidence type="ECO:0000256" key="1">
    <source>
        <dbReference type="ARBA" id="ARBA00023125"/>
    </source>
</evidence>
<evidence type="ECO:0000313" key="7">
    <source>
        <dbReference type="Proteomes" id="UP001609175"/>
    </source>
</evidence>
<dbReference type="Proteomes" id="UP001609176">
    <property type="component" value="Unassembled WGS sequence"/>
</dbReference>
<evidence type="ECO:0000313" key="8">
    <source>
        <dbReference type="Proteomes" id="UP001609176"/>
    </source>
</evidence>
<accession>A0ABW7JJZ0</accession>